<dbReference type="RefSeq" id="WP_044401803.1">
    <property type="nucleotide sequence ID" value="NZ_JXYQ01000069.1"/>
</dbReference>
<keyword evidence="3" id="KW-1185">Reference proteome</keyword>
<feature type="region of interest" description="Disordered" evidence="1">
    <location>
        <begin position="85"/>
        <end position="104"/>
    </location>
</feature>
<accession>A0A0D7K7T7</accession>
<gene>
    <name evidence="2" type="ORF">RP29_17775</name>
</gene>
<organism evidence="2 3">
    <name type="scientific">Acidovorax temperans</name>
    <dbReference type="NCBI Taxonomy" id="80878"/>
    <lineage>
        <taxon>Bacteria</taxon>
        <taxon>Pseudomonadati</taxon>
        <taxon>Pseudomonadota</taxon>
        <taxon>Betaproteobacteria</taxon>
        <taxon>Burkholderiales</taxon>
        <taxon>Comamonadaceae</taxon>
        <taxon>Acidovorax</taxon>
    </lineage>
</organism>
<protein>
    <submittedName>
        <fullName evidence="2">Uncharacterized protein</fullName>
    </submittedName>
</protein>
<dbReference type="PATRIC" id="fig|80878.5.peg.3489"/>
<dbReference type="Proteomes" id="UP000032566">
    <property type="component" value="Unassembled WGS sequence"/>
</dbReference>
<feature type="compositionally biased region" description="Basic residues" evidence="1">
    <location>
        <begin position="88"/>
        <end position="104"/>
    </location>
</feature>
<sequence>MSARNVEGRAMDAVNAALCASVEIAISEHLRSAPDFGIGRIHENALLTAAYLQSAAVIHAAGLQAIARVEAAQVVAAAMDRRTAAIQRRNRTQSKQRRNRAQSK</sequence>
<comment type="caution">
    <text evidence="2">The sequence shown here is derived from an EMBL/GenBank/DDBJ whole genome shotgun (WGS) entry which is preliminary data.</text>
</comment>
<proteinExistence type="predicted"/>
<reference evidence="2 3" key="1">
    <citation type="submission" date="2014-12" db="EMBL/GenBank/DDBJ databases">
        <title>Isolation of bacteria from lake water.</title>
        <authorList>
            <person name="Sheng K.-Y."/>
            <person name="Chin P.-S."/>
            <person name="Chan K.-G."/>
            <person name="Tan G.S."/>
        </authorList>
    </citation>
    <scope>NUCLEOTIDE SEQUENCE [LARGE SCALE GENOMIC DNA]</scope>
    <source>
        <strain evidence="2 3">KY4</strain>
    </source>
</reference>
<evidence type="ECO:0000256" key="1">
    <source>
        <dbReference type="SAM" id="MobiDB-lite"/>
    </source>
</evidence>
<name>A0A0D7K7T7_9BURK</name>
<dbReference type="EMBL" id="JXYQ01000069">
    <property type="protein sequence ID" value="KJA09203.1"/>
    <property type="molecule type" value="Genomic_DNA"/>
</dbReference>
<dbReference type="STRING" id="80878.RP29_17775"/>
<dbReference type="AlphaFoldDB" id="A0A0D7K7T7"/>
<evidence type="ECO:0000313" key="2">
    <source>
        <dbReference type="EMBL" id="KJA09203.1"/>
    </source>
</evidence>
<evidence type="ECO:0000313" key="3">
    <source>
        <dbReference type="Proteomes" id="UP000032566"/>
    </source>
</evidence>